<evidence type="ECO:0000259" key="8">
    <source>
        <dbReference type="PROSITE" id="PS50125"/>
    </source>
</evidence>
<keyword evidence="4 7" id="KW-0812">Transmembrane</keyword>
<dbReference type="PANTHER" id="PTHR43081:SF1">
    <property type="entry name" value="ADENYLATE CYCLASE, TERMINAL-DIFFERENTIATION SPECIFIC"/>
    <property type="match status" value="1"/>
</dbReference>
<dbReference type="PROSITE" id="PS50125">
    <property type="entry name" value="GUANYLATE_CYCLASE_2"/>
    <property type="match status" value="1"/>
</dbReference>
<dbReference type="InterPro" id="IPR050697">
    <property type="entry name" value="Adenylyl/Guanylyl_Cyclase_3/4"/>
</dbReference>
<keyword evidence="5 7" id="KW-1133">Transmembrane helix</keyword>
<feature type="transmembrane region" description="Helical" evidence="7">
    <location>
        <begin position="386"/>
        <end position="407"/>
    </location>
</feature>
<proteinExistence type="inferred from homology"/>
<feature type="transmembrane region" description="Helical" evidence="7">
    <location>
        <begin position="362"/>
        <end position="380"/>
    </location>
</feature>
<accession>A0A1S7LEZ5</accession>
<organism evidence="9">
    <name type="scientific">Magnetococcus massalia (strain MO-1)</name>
    <dbReference type="NCBI Taxonomy" id="451514"/>
    <lineage>
        <taxon>Bacteria</taxon>
        <taxon>Pseudomonadati</taxon>
        <taxon>Pseudomonadota</taxon>
        <taxon>Magnetococcia</taxon>
        <taxon>Magnetococcales</taxon>
        <taxon>Magnetococcaceae</taxon>
        <taxon>Magnetococcus</taxon>
    </lineage>
</organism>
<dbReference type="GO" id="GO:0030313">
    <property type="term" value="C:cell envelope"/>
    <property type="evidence" value="ECO:0007669"/>
    <property type="project" value="UniProtKB-SubCell"/>
</dbReference>
<dbReference type="SMART" id="SM01080">
    <property type="entry name" value="CHASE2"/>
    <property type="match status" value="1"/>
</dbReference>
<reference evidence="9" key="1">
    <citation type="submission" date="2015-04" db="EMBL/GenBank/DDBJ databases">
        <authorList>
            <person name="Syromyatnikov M.Y."/>
            <person name="Popov V.N."/>
        </authorList>
    </citation>
    <scope>NUCLEOTIDE SEQUENCE</scope>
    <source>
        <strain evidence="9">MO-1</strain>
    </source>
</reference>
<dbReference type="InterPro" id="IPR007890">
    <property type="entry name" value="CHASE2"/>
</dbReference>
<dbReference type="Gene3D" id="3.30.70.1230">
    <property type="entry name" value="Nucleotide cyclase"/>
    <property type="match status" value="1"/>
</dbReference>
<evidence type="ECO:0000256" key="5">
    <source>
        <dbReference type="ARBA" id="ARBA00022989"/>
    </source>
</evidence>
<evidence type="ECO:0000256" key="4">
    <source>
        <dbReference type="ARBA" id="ARBA00022692"/>
    </source>
</evidence>
<keyword evidence="6 7" id="KW-0472">Membrane</keyword>
<comment type="subcellular location">
    <subcellularLocation>
        <location evidence="1">Cell envelope</location>
    </subcellularLocation>
</comment>
<dbReference type="InterPro" id="IPR001054">
    <property type="entry name" value="A/G_cyclase"/>
</dbReference>
<dbReference type="CDD" id="cd07302">
    <property type="entry name" value="CHD"/>
    <property type="match status" value="1"/>
</dbReference>
<dbReference type="GO" id="GO:0004016">
    <property type="term" value="F:adenylate cyclase activity"/>
    <property type="evidence" value="ECO:0007669"/>
    <property type="project" value="UniProtKB-ARBA"/>
</dbReference>
<dbReference type="EMBL" id="LO017727">
    <property type="protein sequence ID" value="CRH05520.1"/>
    <property type="molecule type" value="Genomic_DNA"/>
</dbReference>
<dbReference type="GO" id="GO:0035556">
    <property type="term" value="P:intracellular signal transduction"/>
    <property type="evidence" value="ECO:0007669"/>
    <property type="project" value="InterPro"/>
</dbReference>
<evidence type="ECO:0000256" key="7">
    <source>
        <dbReference type="SAM" id="Phobius"/>
    </source>
</evidence>
<evidence type="ECO:0000256" key="1">
    <source>
        <dbReference type="ARBA" id="ARBA00004196"/>
    </source>
</evidence>
<name>A0A1S7LEZ5_MAGMO</name>
<dbReference type="AlphaFoldDB" id="A0A1S7LEZ5"/>
<dbReference type="GO" id="GO:0006171">
    <property type="term" value="P:cAMP biosynthetic process"/>
    <property type="evidence" value="ECO:0007669"/>
    <property type="project" value="TreeGrafter"/>
</dbReference>
<evidence type="ECO:0000256" key="6">
    <source>
        <dbReference type="ARBA" id="ARBA00023136"/>
    </source>
</evidence>
<evidence type="ECO:0000256" key="2">
    <source>
        <dbReference type="ARBA" id="ARBA00005381"/>
    </source>
</evidence>
<feature type="transmembrane region" description="Helical" evidence="7">
    <location>
        <begin position="414"/>
        <end position="435"/>
    </location>
</feature>
<dbReference type="SUPFAM" id="SSF55073">
    <property type="entry name" value="Nucleotide cyclase"/>
    <property type="match status" value="1"/>
</dbReference>
<feature type="transmembrane region" description="Helical" evidence="7">
    <location>
        <begin position="6"/>
        <end position="27"/>
    </location>
</feature>
<dbReference type="FunFam" id="3.30.70.1230:FF:000016">
    <property type="entry name" value="Adenylate/guanylate cyclase domain-containing protein"/>
    <property type="match status" value="1"/>
</dbReference>
<keyword evidence="3" id="KW-1003">Cell membrane</keyword>
<dbReference type="InterPro" id="IPR029787">
    <property type="entry name" value="Nucleotide_cyclase"/>
</dbReference>
<dbReference type="Pfam" id="PF05226">
    <property type="entry name" value="CHASE2"/>
    <property type="match status" value="1"/>
</dbReference>
<comment type="similarity">
    <text evidence="2">Belongs to the adenylyl cyclase class-3 family.</text>
</comment>
<protein>
    <recommendedName>
        <fullName evidence="8">Guanylate cyclase domain-containing protein</fullName>
    </recommendedName>
</protein>
<gene>
    <name evidence="9" type="ORF">MAGMO_1330</name>
</gene>
<sequence length="732" mass="81806">MKNSIISRYGGSLLVMVTFILMGLGWLPGNWLDRLDQFIYDTKLVYSMPNTVDQRLVIIDIDEKSLAKLGRWPWPRDLMGELVDTLFDHYKVNSLGFDVVFAEPDTGSGLTILENLAEGSLRDLPLFQQTLNNLRPSLQRDHLFAKALTQRPTVMGYYFKHQLTGEGKNSGALPPPIIRLPPEQAHDFPAPLARGFGGNLELLQEMAAAGGFFNNVLVDSDGIYRRVPLFQRYKDGVYPSLALTLAMMALENPELSFSEDSNELLLDGGTFRIPFDDYMAVMVPYRGYQGSFPYISIVDILQKKVPLEALEGRIILMGTTAPGILDLRATPVQNIFAGVEIHANIVSGILDSRFQSRPDTMLLFELILSLFLGILLTLLLPRLSPLANNVVTTVVVISLVGVHSLIWHNGIVMNLGMTFTMVAAIYLFHMAYGFFIESAGKRQISKVFGQYIPPELVDEMNQSGNEFSIGGESREMTVLFSDVRSFTTISEGLKPDELVSMMNAFLTPMTETIHTNRGTIDKYMGDAIMAFWGAPLDDENHARHGVRAGFELMGTMDKVSQEFAKRGWPELKIGVGLNSGVMNVGNMGSAFRMAYTALGDAVNLGSRLEGLTKQYGVDIIIGEGTYAQIDDLWVRELDRVRVKGKLEPISIYEPVCFEADGSDTLHESIERYQTALQLYRKQQWQEAQNAFTALQQAEPERMIHDIYLQRIAYFSTHPPGDSWDGVFTHTSK</sequence>
<feature type="domain" description="Guanylate cyclase" evidence="8">
    <location>
        <begin position="477"/>
        <end position="609"/>
    </location>
</feature>
<dbReference type="Pfam" id="PF00211">
    <property type="entry name" value="Guanylate_cyc"/>
    <property type="match status" value="1"/>
</dbReference>
<dbReference type="PANTHER" id="PTHR43081">
    <property type="entry name" value="ADENYLATE CYCLASE, TERMINAL-DIFFERENTIATION SPECIFIC-RELATED"/>
    <property type="match status" value="1"/>
</dbReference>
<dbReference type="SMART" id="SM00044">
    <property type="entry name" value="CYCc"/>
    <property type="match status" value="1"/>
</dbReference>
<evidence type="ECO:0000313" key="9">
    <source>
        <dbReference type="EMBL" id="CRH05520.1"/>
    </source>
</evidence>
<evidence type="ECO:0000256" key="3">
    <source>
        <dbReference type="ARBA" id="ARBA00022475"/>
    </source>
</evidence>